<dbReference type="RefSeq" id="WP_068538199.1">
    <property type="nucleotide sequence ID" value="NZ_LVJH01000076.1"/>
</dbReference>
<dbReference type="Proteomes" id="UP000076967">
    <property type="component" value="Unassembled WGS sequence"/>
</dbReference>
<dbReference type="InterPro" id="IPR036291">
    <property type="entry name" value="NAD(P)-bd_dom_sf"/>
</dbReference>
<dbReference type="AlphaFoldDB" id="A0A168B7Q7"/>
<accession>A0A168B7Q7</accession>
<dbReference type="Gene3D" id="3.40.50.720">
    <property type="entry name" value="NAD(P)-binding Rossmann-like Domain"/>
    <property type="match status" value="1"/>
</dbReference>
<protein>
    <submittedName>
        <fullName evidence="2">Short-chain dehydrogenase</fullName>
    </submittedName>
</protein>
<keyword evidence="3" id="KW-1185">Reference proteome</keyword>
<dbReference type="InterPro" id="IPR002347">
    <property type="entry name" value="SDR_fam"/>
</dbReference>
<dbReference type="OrthoDB" id="5786478at2"/>
<comment type="caution">
    <text evidence="2">The sequence shown here is derived from an EMBL/GenBank/DDBJ whole genome shotgun (WGS) entry which is preliminary data.</text>
</comment>
<evidence type="ECO:0000313" key="3">
    <source>
        <dbReference type="Proteomes" id="UP000076967"/>
    </source>
</evidence>
<evidence type="ECO:0000256" key="1">
    <source>
        <dbReference type="RuleBase" id="RU000363"/>
    </source>
</evidence>
<name>A0A168B7Q7_9BACL</name>
<proteinExistence type="inferred from homology"/>
<organism evidence="2 3">
    <name type="scientific">Paenibacillus glacialis</name>
    <dbReference type="NCBI Taxonomy" id="494026"/>
    <lineage>
        <taxon>Bacteria</taxon>
        <taxon>Bacillati</taxon>
        <taxon>Bacillota</taxon>
        <taxon>Bacilli</taxon>
        <taxon>Bacillales</taxon>
        <taxon>Paenibacillaceae</taxon>
        <taxon>Paenibacillus</taxon>
    </lineage>
</organism>
<gene>
    <name evidence="2" type="ORF">PGLA_26430</name>
</gene>
<dbReference type="PRINTS" id="PR00081">
    <property type="entry name" value="GDHRDH"/>
</dbReference>
<dbReference type="PANTHER" id="PTHR45458">
    <property type="entry name" value="SHORT-CHAIN DEHYDROGENASE/REDUCTASE SDR"/>
    <property type="match status" value="1"/>
</dbReference>
<sequence length="235" mass="26011">MKKILITGANRGLGYELLKVYINSGSIVYPLVRTRESAELLTQEFTINCYPIISDLNTDDSIYRIDNSLKEITTSIDILINNAGISGRGSLIEEVDTDEVNNLFNIHCLGPIRAVKGSIKYLRNSESPKIINISSRLGSLSRVASGEFNGMGFSYSYRMAKAAQNMLTICLSQELKNENIMVSAVHPGRLITRGGSPDSDTYPSVAAENIYKWIGETNIESTGKYMEPNVKEIAW</sequence>
<dbReference type="EMBL" id="LVJH01000076">
    <property type="protein sequence ID" value="OAB32188.1"/>
    <property type="molecule type" value="Genomic_DNA"/>
</dbReference>
<reference evidence="2 3" key="1">
    <citation type="submission" date="2016-03" db="EMBL/GenBank/DDBJ databases">
        <title>Draft genome sequence of Paenibacillus glacialis DSM 22343.</title>
        <authorList>
            <person name="Shin S.-K."/>
            <person name="Yi H."/>
        </authorList>
    </citation>
    <scope>NUCLEOTIDE SEQUENCE [LARGE SCALE GENOMIC DNA]</scope>
    <source>
        <strain evidence="2 3">DSM 22343</strain>
    </source>
</reference>
<dbReference type="InterPro" id="IPR052184">
    <property type="entry name" value="SDR_enzymes"/>
</dbReference>
<dbReference type="Pfam" id="PF00106">
    <property type="entry name" value="adh_short"/>
    <property type="match status" value="1"/>
</dbReference>
<dbReference type="GO" id="GO:0016616">
    <property type="term" value="F:oxidoreductase activity, acting on the CH-OH group of donors, NAD or NADP as acceptor"/>
    <property type="evidence" value="ECO:0007669"/>
    <property type="project" value="TreeGrafter"/>
</dbReference>
<dbReference type="STRING" id="494026.PGLA_26430"/>
<comment type="similarity">
    <text evidence="1">Belongs to the short-chain dehydrogenases/reductases (SDR) family.</text>
</comment>
<dbReference type="SUPFAM" id="SSF51735">
    <property type="entry name" value="NAD(P)-binding Rossmann-fold domains"/>
    <property type="match status" value="1"/>
</dbReference>
<dbReference type="PRINTS" id="PR00080">
    <property type="entry name" value="SDRFAMILY"/>
</dbReference>
<dbReference type="PANTHER" id="PTHR45458:SF1">
    <property type="entry name" value="SHORT CHAIN DEHYDROGENASE"/>
    <property type="match status" value="1"/>
</dbReference>
<evidence type="ECO:0000313" key="2">
    <source>
        <dbReference type="EMBL" id="OAB32188.1"/>
    </source>
</evidence>